<sequence>MAADVSSMVNSGNSEMLVTKDLLGELSKVAVHNDLQAIPLPDLKLKSSNPPMHSSSSLTSMVETKKHNTYDHHVMRRTSQLQNRDLSYNNNFSALRFLEETSLELKLQGPATYGPTHSQSVCTLDKVKSALQRAEKQSYLKKRPSSSPPTDHNQEDEQEQGSETDGKGTMFAAGCPGCCMYVMTLKNNPKCPRCSATIPSPLLLAKRPRLDLNATV</sequence>
<evidence type="ECO:0000256" key="1">
    <source>
        <dbReference type="SAM" id="MobiDB-lite"/>
    </source>
</evidence>
<name>A0AAV8SX84_9ROSI</name>
<evidence type="ECO:0000313" key="4">
    <source>
        <dbReference type="Proteomes" id="UP001159364"/>
    </source>
</evidence>
<gene>
    <name evidence="3" type="ORF">K2173_000346</name>
</gene>
<dbReference type="Pfam" id="PF24747">
    <property type="entry name" value="Zn-ribbon_GIR1"/>
    <property type="match status" value="1"/>
</dbReference>
<feature type="domain" description="GIR1-like zinc ribbon" evidence="2">
    <location>
        <begin position="170"/>
        <end position="198"/>
    </location>
</feature>
<dbReference type="InterPro" id="IPR056440">
    <property type="entry name" value="Zn-ribbon_GIR1"/>
</dbReference>
<reference evidence="3 4" key="1">
    <citation type="submission" date="2021-09" db="EMBL/GenBank/DDBJ databases">
        <title>Genomic insights and catalytic innovation underlie evolution of tropane alkaloids biosynthesis.</title>
        <authorList>
            <person name="Wang Y.-J."/>
            <person name="Tian T."/>
            <person name="Huang J.-P."/>
            <person name="Huang S.-X."/>
        </authorList>
    </citation>
    <scope>NUCLEOTIDE SEQUENCE [LARGE SCALE GENOMIC DNA]</scope>
    <source>
        <strain evidence="3">KIB-2018</strain>
        <tissue evidence="3">Leaf</tissue>
    </source>
</reference>
<dbReference type="PANTHER" id="PTHR33177:SF27">
    <property type="entry name" value="INTEGRATOR COMPLEX SUBUNIT 6 HOMOLOG"/>
    <property type="match status" value="1"/>
</dbReference>
<proteinExistence type="predicted"/>
<comment type="caution">
    <text evidence="3">The sequence shown here is derived from an EMBL/GenBank/DDBJ whole genome shotgun (WGS) entry which is preliminary data.</text>
</comment>
<dbReference type="AlphaFoldDB" id="A0AAV8SX84"/>
<dbReference type="Proteomes" id="UP001159364">
    <property type="component" value="Linkage Group LG07"/>
</dbReference>
<accession>A0AAV8SX84</accession>
<feature type="region of interest" description="Disordered" evidence="1">
    <location>
        <begin position="133"/>
        <end position="167"/>
    </location>
</feature>
<dbReference type="EMBL" id="JAIWQS010000007">
    <property type="protein sequence ID" value="KAJ8758625.1"/>
    <property type="molecule type" value="Genomic_DNA"/>
</dbReference>
<dbReference type="InterPro" id="IPR055281">
    <property type="entry name" value="GIR1-2/SIED1"/>
</dbReference>
<evidence type="ECO:0000313" key="3">
    <source>
        <dbReference type="EMBL" id="KAJ8758625.1"/>
    </source>
</evidence>
<organism evidence="3 4">
    <name type="scientific">Erythroxylum novogranatense</name>
    <dbReference type="NCBI Taxonomy" id="1862640"/>
    <lineage>
        <taxon>Eukaryota</taxon>
        <taxon>Viridiplantae</taxon>
        <taxon>Streptophyta</taxon>
        <taxon>Embryophyta</taxon>
        <taxon>Tracheophyta</taxon>
        <taxon>Spermatophyta</taxon>
        <taxon>Magnoliopsida</taxon>
        <taxon>eudicotyledons</taxon>
        <taxon>Gunneridae</taxon>
        <taxon>Pentapetalae</taxon>
        <taxon>rosids</taxon>
        <taxon>fabids</taxon>
        <taxon>Malpighiales</taxon>
        <taxon>Erythroxylaceae</taxon>
        <taxon>Erythroxylum</taxon>
    </lineage>
</organism>
<keyword evidence="4" id="KW-1185">Reference proteome</keyword>
<evidence type="ECO:0000259" key="2">
    <source>
        <dbReference type="Pfam" id="PF24747"/>
    </source>
</evidence>
<dbReference type="PANTHER" id="PTHR33177">
    <property type="entry name" value="PUTATIVE-RELATED"/>
    <property type="match status" value="1"/>
</dbReference>
<protein>
    <recommendedName>
        <fullName evidence="2">GIR1-like zinc ribbon domain-containing protein</fullName>
    </recommendedName>
</protein>